<evidence type="ECO:0000256" key="1">
    <source>
        <dbReference type="SAM" id="SignalP"/>
    </source>
</evidence>
<gene>
    <name evidence="3" type="ORF">J2T15_000871</name>
</gene>
<evidence type="ECO:0000259" key="2">
    <source>
        <dbReference type="PROSITE" id="PS51677"/>
    </source>
</evidence>
<comment type="caution">
    <text evidence="3">The sequence shown here is derived from an EMBL/GenBank/DDBJ whole genome shotgun (WGS) entry which is preliminary data.</text>
</comment>
<dbReference type="Pfam" id="PF07833">
    <property type="entry name" value="Cu_amine_oxidN1"/>
    <property type="match status" value="1"/>
</dbReference>
<dbReference type="InterPro" id="IPR012854">
    <property type="entry name" value="Cu_amine_oxidase-like_N"/>
</dbReference>
<keyword evidence="4" id="KW-1185">Reference proteome</keyword>
<organism evidence="3 4">
    <name type="scientific">Paenibacillus harenae</name>
    <dbReference type="NCBI Taxonomy" id="306543"/>
    <lineage>
        <taxon>Bacteria</taxon>
        <taxon>Bacillati</taxon>
        <taxon>Bacillota</taxon>
        <taxon>Bacilli</taxon>
        <taxon>Bacillales</taxon>
        <taxon>Paenibacillaceae</taxon>
        <taxon>Paenibacillus</taxon>
    </lineage>
</organism>
<dbReference type="InterPro" id="IPR036582">
    <property type="entry name" value="Mao_N_sf"/>
</dbReference>
<proteinExistence type="predicted"/>
<dbReference type="SUPFAM" id="SSF88713">
    <property type="entry name" value="Glycoside hydrolase/deacetylase"/>
    <property type="match status" value="1"/>
</dbReference>
<dbReference type="Pfam" id="PF01522">
    <property type="entry name" value="Polysacc_deac_1"/>
    <property type="match status" value="1"/>
</dbReference>
<feature type="domain" description="NodB homology" evidence="2">
    <location>
        <begin position="174"/>
        <end position="360"/>
    </location>
</feature>
<dbReference type="Gene3D" id="3.20.20.370">
    <property type="entry name" value="Glycoside hydrolase/deacetylase"/>
    <property type="match status" value="1"/>
</dbReference>
<dbReference type="Proteomes" id="UP001229346">
    <property type="component" value="Unassembled WGS sequence"/>
</dbReference>
<dbReference type="PANTHER" id="PTHR10587:SF125">
    <property type="entry name" value="POLYSACCHARIDE DEACETYLASE YHEN-RELATED"/>
    <property type="match status" value="1"/>
</dbReference>
<evidence type="ECO:0000313" key="3">
    <source>
        <dbReference type="EMBL" id="MDQ0111438.1"/>
    </source>
</evidence>
<dbReference type="InterPro" id="IPR002509">
    <property type="entry name" value="NODB_dom"/>
</dbReference>
<dbReference type="EMBL" id="JAUSSU010000002">
    <property type="protein sequence ID" value="MDQ0111438.1"/>
    <property type="molecule type" value="Genomic_DNA"/>
</dbReference>
<dbReference type="InterPro" id="IPR011330">
    <property type="entry name" value="Glyco_hydro/deAcase_b/a-brl"/>
</dbReference>
<feature type="signal peptide" evidence="1">
    <location>
        <begin position="1"/>
        <end position="27"/>
    </location>
</feature>
<dbReference type="InterPro" id="IPR050248">
    <property type="entry name" value="Polysacc_deacetylase_ArnD"/>
</dbReference>
<reference evidence="3 4" key="1">
    <citation type="submission" date="2023-07" db="EMBL/GenBank/DDBJ databases">
        <title>Sorghum-associated microbial communities from plants grown in Nebraska, USA.</title>
        <authorList>
            <person name="Schachtman D."/>
        </authorList>
    </citation>
    <scope>NUCLEOTIDE SEQUENCE [LARGE SCALE GENOMIC DNA]</scope>
    <source>
        <strain evidence="3 4">CC482</strain>
    </source>
</reference>
<protein>
    <submittedName>
        <fullName evidence="3">Peptidoglycan/xylan/chitin deacetylase (PgdA/CDA1 family)</fullName>
    </submittedName>
</protein>
<dbReference type="PROSITE" id="PS51677">
    <property type="entry name" value="NODB"/>
    <property type="match status" value="1"/>
</dbReference>
<feature type="chain" id="PRO_5045645330" evidence="1">
    <location>
        <begin position="28"/>
        <end position="376"/>
    </location>
</feature>
<sequence>MKKYKRWILLLIIGAAWMFVQTNNVHAAGSLPPYIAVNDSVIDFGNAPPEAHSNRIYVAARVIANAMQIDLRLEDNQVLLEKGGTKLIIIPGEKYAVSVTGEIIRLQTYTRHDRLMIPLSLITTSFGYRHVLYSEVPIIRAKNNDAELSDEQFLKQERRLVEQSRLAAIEAARKPIYLTFDDGPTGSTPKLLDILGKYKAKATFFLLGNGIIKYPESVKRLVKEGHRPALHGVTHVKDKFYESPSSAHLEMEHANKYLLSASGVKSTLIRTPYGSKPYFTDKYRDATAAAGYHLWDWNVDSKDWEYRTDSGKMIRHVMSEVAAIQKEGEAPVVLLHDRPTTIAAMPSLLARLHDAGYRFEPLRSDMMPVNFWQDLR</sequence>
<evidence type="ECO:0000313" key="4">
    <source>
        <dbReference type="Proteomes" id="UP001229346"/>
    </source>
</evidence>
<dbReference type="RefSeq" id="WP_307201423.1">
    <property type="nucleotide sequence ID" value="NZ_JAUSSU010000002.1"/>
</dbReference>
<dbReference type="PANTHER" id="PTHR10587">
    <property type="entry name" value="GLYCOSYL TRANSFERASE-RELATED"/>
    <property type="match status" value="1"/>
</dbReference>
<name>A0ABT9TVS7_PAEHA</name>
<accession>A0ABT9TVS7</accession>
<dbReference type="SUPFAM" id="SSF55383">
    <property type="entry name" value="Copper amine oxidase, domain N"/>
    <property type="match status" value="1"/>
</dbReference>
<dbReference type="CDD" id="cd10944">
    <property type="entry name" value="CE4_SmPgdA_like"/>
    <property type="match status" value="1"/>
</dbReference>
<keyword evidence="1" id="KW-0732">Signal</keyword>